<dbReference type="Pfam" id="PF13360">
    <property type="entry name" value="PQQ_2"/>
    <property type="match status" value="2"/>
</dbReference>
<evidence type="ECO:0000313" key="7">
    <source>
        <dbReference type="Proteomes" id="UP000007813"/>
    </source>
</evidence>
<comment type="caution">
    <text evidence="6">The sequence shown here is derived from an EMBL/GenBank/DDBJ whole genome shotgun (WGS) entry which is preliminary data.</text>
</comment>
<keyword evidence="4" id="KW-0472">Membrane</keyword>
<dbReference type="InterPro" id="IPR002372">
    <property type="entry name" value="PQQ_rpt_dom"/>
</dbReference>
<evidence type="ECO:0000313" key="6">
    <source>
        <dbReference type="EMBL" id="EJN60124.1"/>
    </source>
</evidence>
<dbReference type="InterPro" id="IPR045232">
    <property type="entry name" value="FAM234"/>
</dbReference>
<evidence type="ECO:0000256" key="2">
    <source>
        <dbReference type="ARBA" id="ARBA00022692"/>
    </source>
</evidence>
<comment type="subcellular location">
    <subcellularLocation>
        <location evidence="1">Membrane</location>
        <topology evidence="1">Single-pass membrane protein</topology>
    </subcellularLocation>
</comment>
<name>J3JGH2_9EURY</name>
<dbReference type="PANTHER" id="PTHR21419:SF30">
    <property type="entry name" value="IG-LIKE DOMAIN-CONTAINING PROTEIN"/>
    <property type="match status" value="1"/>
</dbReference>
<evidence type="ECO:0000256" key="4">
    <source>
        <dbReference type="ARBA" id="ARBA00023136"/>
    </source>
</evidence>
<protein>
    <recommendedName>
        <fullName evidence="5">Pyrrolo-quinoline quinone repeat domain-containing protein</fullName>
    </recommendedName>
</protein>
<dbReference type="InterPro" id="IPR018391">
    <property type="entry name" value="PQQ_b-propeller_rpt"/>
</dbReference>
<dbReference type="SMART" id="SM00564">
    <property type="entry name" value="PQQ"/>
    <property type="match status" value="4"/>
</dbReference>
<dbReference type="OrthoDB" id="221432at2157"/>
<dbReference type="RefSeq" id="WP_009365836.1">
    <property type="nucleotide sequence ID" value="NZ_ALJD01000003.1"/>
</dbReference>
<dbReference type="AlphaFoldDB" id="J3JGH2"/>
<feature type="domain" description="Pyrrolo-quinoline quinone repeat" evidence="5">
    <location>
        <begin position="154"/>
        <end position="273"/>
    </location>
</feature>
<dbReference type="eggNOG" id="arCOG02556">
    <property type="taxonomic scope" value="Archaea"/>
</dbReference>
<dbReference type="Proteomes" id="UP000007813">
    <property type="component" value="Unassembled WGS sequence"/>
</dbReference>
<dbReference type="GO" id="GO:0016020">
    <property type="term" value="C:membrane"/>
    <property type="evidence" value="ECO:0007669"/>
    <property type="project" value="UniProtKB-SubCell"/>
</dbReference>
<feature type="domain" description="Pyrrolo-quinoline quinone repeat" evidence="5">
    <location>
        <begin position="44"/>
        <end position="142"/>
    </location>
</feature>
<keyword evidence="2" id="KW-0812">Transmembrane</keyword>
<dbReference type="SUPFAM" id="SSF50998">
    <property type="entry name" value="Quinoprotein alcohol dehydrogenase-like"/>
    <property type="match status" value="1"/>
</dbReference>
<dbReference type="EMBL" id="ALJD01000003">
    <property type="protein sequence ID" value="EJN60124.1"/>
    <property type="molecule type" value="Genomic_DNA"/>
</dbReference>
<evidence type="ECO:0000256" key="1">
    <source>
        <dbReference type="ARBA" id="ARBA00004167"/>
    </source>
</evidence>
<dbReference type="InterPro" id="IPR015943">
    <property type="entry name" value="WD40/YVTN_repeat-like_dom_sf"/>
</dbReference>
<keyword evidence="3" id="KW-1133">Transmembrane helix</keyword>
<gene>
    <name evidence="6" type="ORF">HSB1_07270</name>
</gene>
<proteinExistence type="predicted"/>
<dbReference type="PANTHER" id="PTHR21419">
    <property type="match status" value="1"/>
</dbReference>
<accession>J3JGH2</accession>
<reference evidence="6 7" key="1">
    <citation type="journal article" date="2012" name="J. Bacteriol.">
        <title>Draft Genome Sequence of the Extremely Halophilic Archaeon Halogranum salarium B-1T.</title>
        <authorList>
            <person name="Kim K.K."/>
            <person name="Lee K.C."/>
            <person name="Lee J.S."/>
        </authorList>
    </citation>
    <scope>NUCLEOTIDE SEQUENCE [LARGE SCALE GENOMIC DNA]</scope>
    <source>
        <strain evidence="6 7">B-1</strain>
    </source>
</reference>
<organism evidence="6 7">
    <name type="scientific">Halogranum salarium B-1</name>
    <dbReference type="NCBI Taxonomy" id="1210908"/>
    <lineage>
        <taxon>Archaea</taxon>
        <taxon>Methanobacteriati</taxon>
        <taxon>Methanobacteriota</taxon>
        <taxon>Stenosarchaea group</taxon>
        <taxon>Halobacteria</taxon>
        <taxon>Halobacteriales</taxon>
        <taxon>Haloferacaceae</taxon>
    </lineage>
</organism>
<sequence length="404" mass="42260">MRIATVVVGALLLVGLLGVAVVGLGDSGGELTERWVSDTGRNVQSNHHAVAVGDGHVYAPVSAESKSAGCALVALSADDGTTVWDYQIPTENCIIHSVADPTIADYDDDGVNEVLAATTENEVAAFDPDSGEKEFNRTLSAYGYTQPVVADLTPASGHELVVVDASGVVFVLNSDGDALWTQDLDARVFAQPTVADYDDDGEPELFAAGDDGNATLFAANGSVEWQRQAGSSILWATSGDADDDAAYEAFVATSGGDVVAFDGREGREEWRLDAGRYTAVHALEDTDEDGQRELYVTARDGTLRRVDAATGDVAWKIDLTVESVQMMPPPVVGDVDGDGASDIVAAGNDGTVSVVSPGGDVQATYSRDVPLFTHATLADTDGDGDDEILVMYADGRVVSLDYEA</sequence>
<dbReference type="Gene3D" id="2.130.10.10">
    <property type="entry name" value="YVTN repeat-like/Quinoprotein amine dehydrogenase"/>
    <property type="match status" value="2"/>
</dbReference>
<dbReference type="InterPro" id="IPR011047">
    <property type="entry name" value="Quinoprotein_ADH-like_sf"/>
</dbReference>
<evidence type="ECO:0000256" key="3">
    <source>
        <dbReference type="ARBA" id="ARBA00022989"/>
    </source>
</evidence>
<evidence type="ECO:0000259" key="5">
    <source>
        <dbReference type="Pfam" id="PF13360"/>
    </source>
</evidence>
<dbReference type="Gene3D" id="2.40.10.480">
    <property type="match status" value="1"/>
</dbReference>